<organism evidence="2">
    <name type="scientific">Arundo donax</name>
    <name type="common">Giant reed</name>
    <name type="synonym">Donax arundinaceus</name>
    <dbReference type="NCBI Taxonomy" id="35708"/>
    <lineage>
        <taxon>Eukaryota</taxon>
        <taxon>Viridiplantae</taxon>
        <taxon>Streptophyta</taxon>
        <taxon>Embryophyta</taxon>
        <taxon>Tracheophyta</taxon>
        <taxon>Spermatophyta</taxon>
        <taxon>Magnoliopsida</taxon>
        <taxon>Liliopsida</taxon>
        <taxon>Poales</taxon>
        <taxon>Poaceae</taxon>
        <taxon>PACMAD clade</taxon>
        <taxon>Arundinoideae</taxon>
        <taxon>Arundineae</taxon>
        <taxon>Arundo</taxon>
    </lineage>
</organism>
<feature type="compositionally biased region" description="Low complexity" evidence="1">
    <location>
        <begin position="17"/>
        <end position="34"/>
    </location>
</feature>
<evidence type="ECO:0000256" key="1">
    <source>
        <dbReference type="SAM" id="MobiDB-lite"/>
    </source>
</evidence>
<reference evidence="2" key="1">
    <citation type="submission" date="2014-09" db="EMBL/GenBank/DDBJ databases">
        <authorList>
            <person name="Magalhaes I.L.F."/>
            <person name="Oliveira U."/>
            <person name="Santos F.R."/>
            <person name="Vidigal T.H.D.A."/>
            <person name="Brescovit A.D."/>
            <person name="Santos A.J."/>
        </authorList>
    </citation>
    <scope>NUCLEOTIDE SEQUENCE</scope>
    <source>
        <tissue evidence="2">Shoot tissue taken approximately 20 cm above the soil surface</tissue>
    </source>
</reference>
<feature type="compositionally biased region" description="Basic residues" evidence="1">
    <location>
        <begin position="1"/>
        <end position="16"/>
    </location>
</feature>
<sequence length="75" mass="8133">MRSRMPSWRRRRRGGRPRPATSPSSWPARRCSSPASPPPASPPHTSSAHSRGARSSHRGSSSSSPTSSWAQQLLS</sequence>
<accession>A0A0A8YYC8</accession>
<dbReference type="AlphaFoldDB" id="A0A0A8YYC8"/>
<dbReference type="EMBL" id="GBRH01265766">
    <property type="protein sequence ID" value="JAD32129.1"/>
    <property type="molecule type" value="Transcribed_RNA"/>
</dbReference>
<proteinExistence type="predicted"/>
<protein>
    <submittedName>
        <fullName evidence="2">Uncharacterized protein</fullName>
    </submittedName>
</protein>
<feature type="compositionally biased region" description="Low complexity" evidence="1">
    <location>
        <begin position="58"/>
        <end position="68"/>
    </location>
</feature>
<reference evidence="2" key="2">
    <citation type="journal article" date="2015" name="Data Brief">
        <title>Shoot transcriptome of the giant reed, Arundo donax.</title>
        <authorList>
            <person name="Barrero R.A."/>
            <person name="Guerrero F.D."/>
            <person name="Moolhuijzen P."/>
            <person name="Goolsby J.A."/>
            <person name="Tidwell J."/>
            <person name="Bellgard S.E."/>
            <person name="Bellgard M.I."/>
        </authorList>
    </citation>
    <scope>NUCLEOTIDE SEQUENCE</scope>
    <source>
        <tissue evidence="2">Shoot tissue taken approximately 20 cm above the soil surface</tissue>
    </source>
</reference>
<feature type="region of interest" description="Disordered" evidence="1">
    <location>
        <begin position="1"/>
        <end position="75"/>
    </location>
</feature>
<name>A0A0A8YYC8_ARUDO</name>
<evidence type="ECO:0000313" key="2">
    <source>
        <dbReference type="EMBL" id="JAD32129.1"/>
    </source>
</evidence>